<sequence length="253" mass="29068">MFRKVILCLVCALVLPPMLFLRADVTHKLNIGEVNSIQVKRLVGESRTFQINDGYEEIIINKVINWINTSIATNGREIRAYKSPVKLFITMKNGDIAQIEPLFRCDTNNGKTECAIVDGQVLYTQSNLKIPLMSQDLYDWLLVGWKYESYGASKEELLSETLYFRYYTHLDEKYADFIMCPKIESIERIEGALRSHIIQASALNYGAHHGNVLYDRIRFTISDTQENGIKITNVSIEKGISEMESLIQCRREN</sequence>
<keyword evidence="3" id="KW-1185">Reference proteome</keyword>
<protein>
    <recommendedName>
        <fullName evidence="4">Outer membrane lipoprotein-sorting protein</fullName>
    </recommendedName>
</protein>
<reference evidence="3" key="1">
    <citation type="submission" date="2017-08" db="EMBL/GenBank/DDBJ databases">
        <authorList>
            <person name="Varghese N."/>
            <person name="Submissions S."/>
        </authorList>
    </citation>
    <scope>NUCLEOTIDE SEQUENCE [LARGE SCALE GENOMIC DNA]</scope>
    <source>
        <strain evidence="3">JC22</strain>
    </source>
</reference>
<evidence type="ECO:0008006" key="4">
    <source>
        <dbReference type="Google" id="ProtNLM"/>
    </source>
</evidence>
<proteinExistence type="predicted"/>
<evidence type="ECO:0000313" key="3">
    <source>
        <dbReference type="Proteomes" id="UP000219636"/>
    </source>
</evidence>
<dbReference type="OrthoDB" id="2820567at2"/>
<dbReference type="Proteomes" id="UP000219636">
    <property type="component" value="Unassembled WGS sequence"/>
</dbReference>
<keyword evidence="1" id="KW-0732">Signal</keyword>
<evidence type="ECO:0000313" key="2">
    <source>
        <dbReference type="EMBL" id="SOC11190.1"/>
    </source>
</evidence>
<dbReference type="AlphaFoldDB" id="A0A285SS88"/>
<gene>
    <name evidence="2" type="ORF">SAMN05880501_10699</name>
</gene>
<evidence type="ECO:0000256" key="1">
    <source>
        <dbReference type="SAM" id="SignalP"/>
    </source>
</evidence>
<feature type="signal peptide" evidence="1">
    <location>
        <begin position="1"/>
        <end position="23"/>
    </location>
</feature>
<organism evidence="2 3">
    <name type="scientific">Ureibacillus xyleni</name>
    <dbReference type="NCBI Taxonomy" id="614648"/>
    <lineage>
        <taxon>Bacteria</taxon>
        <taxon>Bacillati</taxon>
        <taxon>Bacillota</taxon>
        <taxon>Bacilli</taxon>
        <taxon>Bacillales</taxon>
        <taxon>Caryophanaceae</taxon>
        <taxon>Ureibacillus</taxon>
    </lineage>
</organism>
<dbReference type="EMBL" id="OBMQ01000006">
    <property type="protein sequence ID" value="SOC11190.1"/>
    <property type="molecule type" value="Genomic_DNA"/>
</dbReference>
<accession>A0A285SS88</accession>
<dbReference type="RefSeq" id="WP_097073599.1">
    <property type="nucleotide sequence ID" value="NZ_OBMQ01000006.1"/>
</dbReference>
<name>A0A285SS88_9BACL</name>
<feature type="chain" id="PRO_5038358303" description="Outer membrane lipoprotein-sorting protein" evidence="1">
    <location>
        <begin position="24"/>
        <end position="253"/>
    </location>
</feature>